<accession>A0A9N9KJP1</accession>
<comment type="caution">
    <text evidence="1">The sequence shown here is derived from an EMBL/GenBank/DDBJ whole genome shotgun (WGS) entry which is preliminary data.</text>
</comment>
<dbReference type="OrthoDB" id="2418789at2759"/>
<feature type="non-terminal residue" evidence="1">
    <location>
        <position position="85"/>
    </location>
</feature>
<evidence type="ECO:0000313" key="1">
    <source>
        <dbReference type="EMBL" id="CAG8832124.1"/>
    </source>
</evidence>
<name>A0A9N9KJP1_9GLOM</name>
<gene>
    <name evidence="1" type="ORF">CPELLU_LOCUS20813</name>
</gene>
<dbReference type="AlphaFoldDB" id="A0A9N9KJP1"/>
<keyword evidence="2" id="KW-1185">Reference proteome</keyword>
<protein>
    <submittedName>
        <fullName evidence="1">14309_t:CDS:1</fullName>
    </submittedName>
</protein>
<proteinExistence type="predicted"/>
<dbReference type="Proteomes" id="UP000789759">
    <property type="component" value="Unassembled WGS sequence"/>
</dbReference>
<reference evidence="1" key="1">
    <citation type="submission" date="2021-06" db="EMBL/GenBank/DDBJ databases">
        <authorList>
            <person name="Kallberg Y."/>
            <person name="Tangrot J."/>
            <person name="Rosling A."/>
        </authorList>
    </citation>
    <scope>NUCLEOTIDE SEQUENCE</scope>
    <source>
        <strain evidence="1">FL966</strain>
    </source>
</reference>
<feature type="non-terminal residue" evidence="1">
    <location>
        <position position="1"/>
    </location>
</feature>
<evidence type="ECO:0000313" key="2">
    <source>
        <dbReference type="Proteomes" id="UP000789759"/>
    </source>
</evidence>
<organism evidence="1 2">
    <name type="scientific">Cetraspora pellucida</name>
    <dbReference type="NCBI Taxonomy" id="1433469"/>
    <lineage>
        <taxon>Eukaryota</taxon>
        <taxon>Fungi</taxon>
        <taxon>Fungi incertae sedis</taxon>
        <taxon>Mucoromycota</taxon>
        <taxon>Glomeromycotina</taxon>
        <taxon>Glomeromycetes</taxon>
        <taxon>Diversisporales</taxon>
        <taxon>Gigasporaceae</taxon>
        <taxon>Cetraspora</taxon>
    </lineage>
</organism>
<sequence length="85" mass="9961">KMRSGSSWWNGYEGQDILFLDEFYTKIDWNTMVNLLNDSNHKVQKDENINKRYKSTEVIGKGSGMINENINNIEEEMIEDIPAFL</sequence>
<dbReference type="EMBL" id="CAJVQA010067609">
    <property type="protein sequence ID" value="CAG8832124.1"/>
    <property type="molecule type" value="Genomic_DNA"/>
</dbReference>